<dbReference type="SUPFAM" id="SSF52540">
    <property type="entry name" value="P-loop containing nucleoside triphosphate hydrolases"/>
    <property type="match status" value="1"/>
</dbReference>
<feature type="binding site" evidence="4">
    <location>
        <begin position="65"/>
        <end position="68"/>
    </location>
    <ligand>
        <name>GTP</name>
        <dbReference type="ChEBI" id="CHEBI:37565"/>
    </ligand>
</feature>
<evidence type="ECO:0000256" key="1">
    <source>
        <dbReference type="ARBA" id="ARBA00022741"/>
    </source>
</evidence>
<dbReference type="Gene3D" id="3.40.50.300">
    <property type="entry name" value="P-loop containing nucleotide triphosphate hydrolases"/>
    <property type="match status" value="1"/>
</dbReference>
<dbReference type="EMBL" id="JADIMP010000097">
    <property type="protein sequence ID" value="MBO8441986.1"/>
    <property type="molecule type" value="Genomic_DNA"/>
</dbReference>
<dbReference type="InterPro" id="IPR053930">
    <property type="entry name" value="RapZ-like_N"/>
</dbReference>
<dbReference type="HAMAP" id="MF_00636">
    <property type="entry name" value="RapZ_like"/>
    <property type="match status" value="1"/>
</dbReference>
<dbReference type="PANTHER" id="PTHR30448">
    <property type="entry name" value="RNASE ADAPTER PROTEIN RAPZ"/>
    <property type="match status" value="1"/>
</dbReference>
<feature type="binding site" evidence="4">
    <location>
        <begin position="16"/>
        <end position="23"/>
    </location>
    <ligand>
        <name>ATP</name>
        <dbReference type="ChEBI" id="CHEBI:30616"/>
    </ligand>
</feature>
<evidence type="ECO:0000256" key="4">
    <source>
        <dbReference type="HAMAP-Rule" id="MF_00636"/>
    </source>
</evidence>
<dbReference type="AlphaFoldDB" id="A0A9D9E8P9"/>
<dbReference type="Proteomes" id="UP000823614">
    <property type="component" value="Unassembled WGS sequence"/>
</dbReference>
<dbReference type="Pfam" id="PF22740">
    <property type="entry name" value="PapZ_C"/>
    <property type="match status" value="1"/>
</dbReference>
<gene>
    <name evidence="7" type="primary">rapZ</name>
    <name evidence="7" type="ORF">IAA89_06105</name>
</gene>
<organism evidence="7 8">
    <name type="scientific">Candidatus Gallilactobacillus intestinavium</name>
    <dbReference type="NCBI Taxonomy" id="2840838"/>
    <lineage>
        <taxon>Bacteria</taxon>
        <taxon>Bacillati</taxon>
        <taxon>Bacillota</taxon>
        <taxon>Bacilli</taxon>
        <taxon>Lactobacillales</taxon>
        <taxon>Lactobacillaceae</taxon>
        <taxon>Lactobacillaceae incertae sedis</taxon>
        <taxon>Candidatus Gallilactobacillus</taxon>
    </lineage>
</organism>
<dbReference type="InterPro" id="IPR053931">
    <property type="entry name" value="RapZ_C"/>
</dbReference>
<feature type="domain" description="RapZ C-terminal" evidence="6">
    <location>
        <begin position="170"/>
        <end position="289"/>
    </location>
</feature>
<keyword evidence="3 4" id="KW-0342">GTP-binding</keyword>
<proteinExistence type="inferred from homology"/>
<dbReference type="NCBIfam" id="NF003828">
    <property type="entry name" value="PRK05416.1"/>
    <property type="match status" value="1"/>
</dbReference>
<comment type="caution">
    <text evidence="7">The sequence shown here is derived from an EMBL/GenBank/DDBJ whole genome shotgun (WGS) entry which is preliminary data.</text>
</comment>
<dbReference type="PANTHER" id="PTHR30448:SF0">
    <property type="entry name" value="RNASE ADAPTER PROTEIN RAPZ"/>
    <property type="match status" value="1"/>
</dbReference>
<evidence type="ECO:0000259" key="6">
    <source>
        <dbReference type="Pfam" id="PF22740"/>
    </source>
</evidence>
<dbReference type="Pfam" id="PF03668">
    <property type="entry name" value="RapZ-like_N"/>
    <property type="match status" value="1"/>
</dbReference>
<dbReference type="InterPro" id="IPR005337">
    <property type="entry name" value="RapZ-like"/>
</dbReference>
<dbReference type="InterPro" id="IPR027417">
    <property type="entry name" value="P-loop_NTPase"/>
</dbReference>
<sequence length="293" mass="33499">MEEEQDNNLHLITVSGMSGAGKTTAVQALEDLGYFTVDNLPPKLVTKFLEIAQQSDLNKVALVVDLRSKKFFDDLKDMMLSTRQEDGNVKVTILYLDASNQYLVTRYKQTRRKHPLLGNGSLLDAINQEREKLTSIKQKADVVINTDNLNTKQLRKRIFDLFGEQQNNLRIELMSFGYKYGLPVDADIVMDVRFLPNPYYIDELKNLTGLDQSVYDYVISKSITVEFCNNFLSMLKKIIPKFREEGRTSLNICIGCTGGQHRSVAITEKIGHELSDLDCLVNINHRDIEKRNR</sequence>
<dbReference type="PIRSF" id="PIRSF005052">
    <property type="entry name" value="P-loopkin"/>
    <property type="match status" value="1"/>
</dbReference>
<evidence type="ECO:0000259" key="5">
    <source>
        <dbReference type="Pfam" id="PF03668"/>
    </source>
</evidence>
<evidence type="ECO:0000313" key="7">
    <source>
        <dbReference type="EMBL" id="MBO8441986.1"/>
    </source>
</evidence>
<accession>A0A9D9E8P9</accession>
<feature type="domain" description="RapZ-like N-terminal" evidence="5">
    <location>
        <begin position="10"/>
        <end position="163"/>
    </location>
</feature>
<evidence type="ECO:0000313" key="8">
    <source>
        <dbReference type="Proteomes" id="UP000823614"/>
    </source>
</evidence>
<dbReference type="GO" id="GO:0005525">
    <property type="term" value="F:GTP binding"/>
    <property type="evidence" value="ECO:0007669"/>
    <property type="project" value="UniProtKB-UniRule"/>
</dbReference>
<keyword evidence="1 4" id="KW-0547">Nucleotide-binding</keyword>
<evidence type="ECO:0000256" key="3">
    <source>
        <dbReference type="ARBA" id="ARBA00023134"/>
    </source>
</evidence>
<reference evidence="7" key="2">
    <citation type="journal article" date="2021" name="PeerJ">
        <title>Extensive microbial diversity within the chicken gut microbiome revealed by metagenomics and culture.</title>
        <authorList>
            <person name="Gilroy R."/>
            <person name="Ravi A."/>
            <person name="Getino M."/>
            <person name="Pursley I."/>
            <person name="Horton D.L."/>
            <person name="Alikhan N.F."/>
            <person name="Baker D."/>
            <person name="Gharbi K."/>
            <person name="Hall N."/>
            <person name="Watson M."/>
            <person name="Adriaenssens E.M."/>
            <person name="Foster-Nyarko E."/>
            <person name="Jarju S."/>
            <person name="Secka A."/>
            <person name="Antonio M."/>
            <person name="Oren A."/>
            <person name="Chaudhuri R.R."/>
            <person name="La Ragione R."/>
            <person name="Hildebrand F."/>
            <person name="Pallen M.J."/>
        </authorList>
    </citation>
    <scope>NUCLEOTIDE SEQUENCE</scope>
    <source>
        <strain evidence="7">C6-149</strain>
    </source>
</reference>
<dbReference type="GO" id="GO:0005524">
    <property type="term" value="F:ATP binding"/>
    <property type="evidence" value="ECO:0007669"/>
    <property type="project" value="UniProtKB-UniRule"/>
</dbReference>
<reference evidence="7" key="1">
    <citation type="submission" date="2020-10" db="EMBL/GenBank/DDBJ databases">
        <authorList>
            <person name="Gilroy R."/>
        </authorList>
    </citation>
    <scope>NUCLEOTIDE SEQUENCE</scope>
    <source>
        <strain evidence="7">C6-149</strain>
    </source>
</reference>
<keyword evidence="2 4" id="KW-0067">ATP-binding</keyword>
<name>A0A9D9E8P9_9LACO</name>
<protein>
    <submittedName>
        <fullName evidence="7">RNase adapter RapZ</fullName>
    </submittedName>
</protein>
<evidence type="ECO:0000256" key="2">
    <source>
        <dbReference type="ARBA" id="ARBA00022840"/>
    </source>
</evidence>